<dbReference type="AlphaFoldDB" id="A0ABD2PU96"/>
<keyword evidence="3" id="KW-1185">Reference proteome</keyword>
<dbReference type="InterPro" id="IPR011992">
    <property type="entry name" value="EF-hand-dom_pair"/>
</dbReference>
<comment type="caution">
    <text evidence="2">The sequence shown here is derived from an EMBL/GenBank/DDBJ whole genome shotgun (WGS) entry which is preliminary data.</text>
</comment>
<dbReference type="PANTHER" id="PTHR35538:SF3">
    <property type="entry name" value="C-TYPE LECTIN DOMAIN-CONTAINING PROTEIN"/>
    <property type="match status" value="1"/>
</dbReference>
<feature type="region of interest" description="Disordered" evidence="1">
    <location>
        <begin position="280"/>
        <end position="307"/>
    </location>
</feature>
<evidence type="ECO:0000256" key="1">
    <source>
        <dbReference type="SAM" id="MobiDB-lite"/>
    </source>
</evidence>
<dbReference type="Proteomes" id="UP001626550">
    <property type="component" value="Unassembled WGS sequence"/>
</dbReference>
<dbReference type="SUPFAM" id="SSF47473">
    <property type="entry name" value="EF-hand"/>
    <property type="match status" value="1"/>
</dbReference>
<gene>
    <name evidence="2" type="ORF">Ciccas_010383</name>
</gene>
<evidence type="ECO:0000313" key="2">
    <source>
        <dbReference type="EMBL" id="KAL3311041.1"/>
    </source>
</evidence>
<feature type="compositionally biased region" description="Polar residues" evidence="1">
    <location>
        <begin position="282"/>
        <end position="293"/>
    </location>
</feature>
<dbReference type="EMBL" id="JBJKFK010002479">
    <property type="protein sequence ID" value="KAL3311041.1"/>
    <property type="molecule type" value="Genomic_DNA"/>
</dbReference>
<proteinExistence type="predicted"/>
<organism evidence="2 3">
    <name type="scientific">Cichlidogyrus casuarinus</name>
    <dbReference type="NCBI Taxonomy" id="1844966"/>
    <lineage>
        <taxon>Eukaryota</taxon>
        <taxon>Metazoa</taxon>
        <taxon>Spiralia</taxon>
        <taxon>Lophotrochozoa</taxon>
        <taxon>Platyhelminthes</taxon>
        <taxon>Monogenea</taxon>
        <taxon>Monopisthocotylea</taxon>
        <taxon>Dactylogyridea</taxon>
        <taxon>Ancyrocephalidae</taxon>
        <taxon>Cichlidogyrus</taxon>
    </lineage>
</organism>
<accession>A0ABD2PU96</accession>
<sequence length="307" mass="35492">MCCEVTGVQRIRIIMKRGGQTLLDHMQKVVEGSSLKEELAPEKASDVDFLASYRLVDPAKIETYARFFVVEDYDNMDGLINYKCCRNALRWIPNMKCVTERQLDYVFDALDVGYQSDISFRMFAVIISLADRVTKMEDLLEVSNMTDIERKIQLYRNMFKCNTSSDRDKNYIKQEALRVELMAGGLHWDQQNFILEKIPANDYSEISFLDYLCYIPLFLSFHDNITKNPLDMSDNKYTEEIRRRASIQRDMNPLGQSLSKDSPFLKKYSSLDAANFADMLASKSTPKQPSWANSRRKKEGSISSDDS</sequence>
<dbReference type="PANTHER" id="PTHR35538">
    <property type="entry name" value="LIG_CHAN-GLU_BD DOMAIN-CONTAINING PROTEIN"/>
    <property type="match status" value="1"/>
</dbReference>
<protein>
    <submittedName>
        <fullName evidence="2">Uncharacterized protein</fullName>
    </submittedName>
</protein>
<reference evidence="2 3" key="1">
    <citation type="submission" date="2024-11" db="EMBL/GenBank/DDBJ databases">
        <title>Adaptive evolution of stress response genes in parasites aligns with host niche diversity.</title>
        <authorList>
            <person name="Hahn C."/>
            <person name="Resl P."/>
        </authorList>
    </citation>
    <scope>NUCLEOTIDE SEQUENCE [LARGE SCALE GENOMIC DNA]</scope>
    <source>
        <strain evidence="2">EGGRZ-B1_66</strain>
        <tissue evidence="2">Body</tissue>
    </source>
</reference>
<evidence type="ECO:0000313" key="3">
    <source>
        <dbReference type="Proteomes" id="UP001626550"/>
    </source>
</evidence>
<name>A0ABD2PU96_9PLAT</name>